<keyword evidence="1" id="KW-1133">Transmembrane helix</keyword>
<keyword evidence="1" id="KW-0472">Membrane</keyword>
<gene>
    <name evidence="2" type="ORF">ABNN70_00010</name>
</gene>
<organism evidence="2">
    <name type="scientific">Sporolactobacillus sp. Y61</name>
    <dbReference type="NCBI Taxonomy" id="3160863"/>
    <lineage>
        <taxon>Bacteria</taxon>
        <taxon>Bacillati</taxon>
        <taxon>Bacillota</taxon>
        <taxon>Bacilli</taxon>
        <taxon>Bacillales</taxon>
        <taxon>Sporolactobacillaceae</taxon>
        <taxon>Sporolactobacillus</taxon>
    </lineage>
</organism>
<accession>A0AAU8IFI9</accession>
<keyword evidence="1" id="KW-0812">Transmembrane</keyword>
<proteinExistence type="predicted"/>
<evidence type="ECO:0000256" key="1">
    <source>
        <dbReference type="SAM" id="Phobius"/>
    </source>
</evidence>
<protein>
    <recommendedName>
        <fullName evidence="3">Chloride channel protein</fullName>
    </recommendedName>
</protein>
<evidence type="ECO:0000313" key="2">
    <source>
        <dbReference type="EMBL" id="XCJ16984.1"/>
    </source>
</evidence>
<feature type="transmembrane region" description="Helical" evidence="1">
    <location>
        <begin position="18"/>
        <end position="38"/>
    </location>
</feature>
<evidence type="ECO:0008006" key="3">
    <source>
        <dbReference type="Google" id="ProtNLM"/>
    </source>
</evidence>
<reference evidence="2" key="1">
    <citation type="submission" date="2024-06" db="EMBL/GenBank/DDBJ databases">
        <authorList>
            <person name="Fan A."/>
            <person name="Zhang F.Y."/>
            <person name="Zhang L."/>
        </authorList>
    </citation>
    <scope>NUCLEOTIDE SEQUENCE</scope>
    <source>
        <strain evidence="2">Y61</strain>
    </source>
</reference>
<name>A0AAU8IFI9_9BACL</name>
<dbReference type="RefSeq" id="WP_353948318.1">
    <property type="nucleotide sequence ID" value="NZ_CP159510.1"/>
</dbReference>
<sequence>MDNNYRALINRESKKLPILLKSIVVGLLAGMIVAAYRFSLIKAESFSLQVSDFVSSHVAFLPIALLLLGAAGYVTGMLISKFR</sequence>
<feature type="transmembrane region" description="Helical" evidence="1">
    <location>
        <begin position="58"/>
        <end position="79"/>
    </location>
</feature>
<dbReference type="EMBL" id="CP159510">
    <property type="protein sequence ID" value="XCJ16984.1"/>
    <property type="molecule type" value="Genomic_DNA"/>
</dbReference>
<dbReference type="AlphaFoldDB" id="A0AAU8IFI9"/>